<reference evidence="1" key="2">
    <citation type="submission" date="2018-05" db="EMBL/GenBank/DDBJ databases">
        <title>OmerRS3 (Oryza meridionalis Reference Sequence Version 3).</title>
        <authorList>
            <person name="Zhang J."/>
            <person name="Kudrna D."/>
            <person name="Lee S."/>
            <person name="Talag J."/>
            <person name="Welchert J."/>
            <person name="Wing R.A."/>
        </authorList>
    </citation>
    <scope>NUCLEOTIDE SEQUENCE [LARGE SCALE GENOMIC DNA]</scope>
    <source>
        <strain evidence="1">cv. OR44</strain>
    </source>
</reference>
<dbReference type="HOGENOM" id="CLU_2593855_0_0_1"/>
<name>A0A0E0E730_9ORYZ</name>
<protein>
    <submittedName>
        <fullName evidence="1">Uncharacterized protein</fullName>
    </submittedName>
</protein>
<dbReference type="Proteomes" id="UP000008021">
    <property type="component" value="Chromosome 7"/>
</dbReference>
<evidence type="ECO:0000313" key="2">
    <source>
        <dbReference type="Proteomes" id="UP000008021"/>
    </source>
</evidence>
<reference evidence="1" key="1">
    <citation type="submission" date="2015-04" db="UniProtKB">
        <authorList>
            <consortium name="EnsemblPlants"/>
        </authorList>
    </citation>
    <scope>IDENTIFICATION</scope>
</reference>
<evidence type="ECO:0000313" key="1">
    <source>
        <dbReference type="EnsemblPlants" id="OMERI07G00760.1"/>
    </source>
</evidence>
<accession>A0A0E0E730</accession>
<sequence length="80" mass="7927">MAGPGTAAVSADAGTAAVGMEACVAAVDVEAGAAAVGMEASVAAMVVEVERAPWRRLGYGDDGFPVFFTGTKCTSAPMWS</sequence>
<dbReference type="Gramene" id="OMERI07G00760.1">
    <property type="protein sequence ID" value="OMERI07G00760.1"/>
    <property type="gene ID" value="OMERI07G00760"/>
</dbReference>
<keyword evidence="2" id="KW-1185">Reference proteome</keyword>
<organism evidence="1">
    <name type="scientific">Oryza meridionalis</name>
    <dbReference type="NCBI Taxonomy" id="40149"/>
    <lineage>
        <taxon>Eukaryota</taxon>
        <taxon>Viridiplantae</taxon>
        <taxon>Streptophyta</taxon>
        <taxon>Embryophyta</taxon>
        <taxon>Tracheophyta</taxon>
        <taxon>Spermatophyta</taxon>
        <taxon>Magnoliopsida</taxon>
        <taxon>Liliopsida</taxon>
        <taxon>Poales</taxon>
        <taxon>Poaceae</taxon>
        <taxon>BOP clade</taxon>
        <taxon>Oryzoideae</taxon>
        <taxon>Oryzeae</taxon>
        <taxon>Oryzinae</taxon>
        <taxon>Oryza</taxon>
    </lineage>
</organism>
<dbReference type="EnsemblPlants" id="OMERI07G00760.1">
    <property type="protein sequence ID" value="OMERI07G00760.1"/>
    <property type="gene ID" value="OMERI07G00760"/>
</dbReference>
<proteinExistence type="predicted"/>
<dbReference type="AlphaFoldDB" id="A0A0E0E730"/>